<sequence>MLMASCDVEVKAQFLLGAGKVDPRSLRYQGLSVEMIGNVCIPLNSFCVREKRKNFDVTTEKDALFEEVLQEKTRYSAHLSLAGLETFSVSMLLKCRDF</sequence>
<gene>
    <name evidence="1" type="ORF">P5673_002384</name>
</gene>
<dbReference type="Proteomes" id="UP001249851">
    <property type="component" value="Unassembled WGS sequence"/>
</dbReference>
<comment type="caution">
    <text evidence="1">The sequence shown here is derived from an EMBL/GenBank/DDBJ whole genome shotgun (WGS) entry which is preliminary data.</text>
</comment>
<reference evidence="1" key="1">
    <citation type="journal article" date="2023" name="G3 (Bethesda)">
        <title>Whole genome assembly and annotation of the endangered Caribbean coral Acropora cervicornis.</title>
        <authorList>
            <person name="Selwyn J.D."/>
            <person name="Vollmer S.V."/>
        </authorList>
    </citation>
    <scope>NUCLEOTIDE SEQUENCE</scope>
    <source>
        <strain evidence="1">K2</strain>
    </source>
</reference>
<reference evidence="1" key="2">
    <citation type="journal article" date="2023" name="Science">
        <title>Genomic signatures of disease resistance in endangered staghorn corals.</title>
        <authorList>
            <person name="Vollmer S.V."/>
            <person name="Selwyn J.D."/>
            <person name="Despard B.A."/>
            <person name="Roesel C.L."/>
        </authorList>
    </citation>
    <scope>NUCLEOTIDE SEQUENCE</scope>
    <source>
        <strain evidence="1">K2</strain>
    </source>
</reference>
<keyword evidence="2" id="KW-1185">Reference proteome</keyword>
<accession>A0AAD9R2Y1</accession>
<dbReference type="EMBL" id="JARQWQ010000004">
    <property type="protein sequence ID" value="KAK2572174.1"/>
    <property type="molecule type" value="Genomic_DNA"/>
</dbReference>
<evidence type="ECO:0000313" key="2">
    <source>
        <dbReference type="Proteomes" id="UP001249851"/>
    </source>
</evidence>
<evidence type="ECO:0000313" key="1">
    <source>
        <dbReference type="EMBL" id="KAK2572174.1"/>
    </source>
</evidence>
<protein>
    <submittedName>
        <fullName evidence="1">Uncharacterized protein</fullName>
    </submittedName>
</protein>
<proteinExistence type="predicted"/>
<name>A0AAD9R2Y1_ACRCE</name>
<organism evidence="1 2">
    <name type="scientific">Acropora cervicornis</name>
    <name type="common">Staghorn coral</name>
    <dbReference type="NCBI Taxonomy" id="6130"/>
    <lineage>
        <taxon>Eukaryota</taxon>
        <taxon>Metazoa</taxon>
        <taxon>Cnidaria</taxon>
        <taxon>Anthozoa</taxon>
        <taxon>Hexacorallia</taxon>
        <taxon>Scleractinia</taxon>
        <taxon>Astrocoeniina</taxon>
        <taxon>Acroporidae</taxon>
        <taxon>Acropora</taxon>
    </lineage>
</organism>
<dbReference type="AlphaFoldDB" id="A0AAD9R2Y1"/>